<proteinExistence type="predicted"/>
<feature type="chain" id="PRO_5032833879" evidence="1">
    <location>
        <begin position="19"/>
        <end position="231"/>
    </location>
</feature>
<accession>A0A842HDS5</accession>
<evidence type="ECO:0000313" key="3">
    <source>
        <dbReference type="EMBL" id="MBC2594370.1"/>
    </source>
</evidence>
<feature type="domain" description="Ysc84 actin-binding" evidence="2">
    <location>
        <begin position="101"/>
        <end position="220"/>
    </location>
</feature>
<comment type="caution">
    <text evidence="3">The sequence shown here is derived from an EMBL/GenBank/DDBJ whole genome shotgun (WGS) entry which is preliminary data.</text>
</comment>
<dbReference type="GO" id="GO:0035091">
    <property type="term" value="F:phosphatidylinositol binding"/>
    <property type="evidence" value="ECO:0007669"/>
    <property type="project" value="TreeGrafter"/>
</dbReference>
<dbReference type="AlphaFoldDB" id="A0A842HDS5"/>
<keyword evidence="1" id="KW-0732">Signal</keyword>
<dbReference type="Pfam" id="PF04366">
    <property type="entry name" value="Ysc84"/>
    <property type="match status" value="1"/>
</dbReference>
<organism evidence="3 4">
    <name type="scientific">Ruficoccus amylovorans</name>
    <dbReference type="NCBI Taxonomy" id="1804625"/>
    <lineage>
        <taxon>Bacteria</taxon>
        <taxon>Pseudomonadati</taxon>
        <taxon>Verrucomicrobiota</taxon>
        <taxon>Opitutia</taxon>
        <taxon>Puniceicoccales</taxon>
        <taxon>Cerasicoccaceae</taxon>
        <taxon>Ruficoccus</taxon>
    </lineage>
</organism>
<feature type="signal peptide" evidence="1">
    <location>
        <begin position="1"/>
        <end position="18"/>
    </location>
</feature>
<name>A0A842HDS5_9BACT</name>
<keyword evidence="4" id="KW-1185">Reference proteome</keyword>
<evidence type="ECO:0000259" key="2">
    <source>
        <dbReference type="Pfam" id="PF04366"/>
    </source>
</evidence>
<gene>
    <name evidence="3" type="ORF">H5P28_08885</name>
</gene>
<dbReference type="Proteomes" id="UP000546464">
    <property type="component" value="Unassembled WGS sequence"/>
</dbReference>
<sequence length="231" mass="24363">MKLTPLVILSLAPFLLNAETTLDKELAQAKDIISQSDDVLAAIQADEKTAIPSEILAESEAVLIVKLDSAMVGVGGYGGAGIAMMNNIDNWSPPAVYTVGGGSLGIEIGATETHMVALFMNKKATRALYTSSIRWGVGFSVKAGPVGGTLAASQWKDADVLVYRVKKGFALGVSFSGGTLDFSEKINSALYGVPGIKAEDIFGMRVPMPEEANDVSTELRKLSYLDTTLSK</sequence>
<evidence type="ECO:0000313" key="4">
    <source>
        <dbReference type="Proteomes" id="UP000546464"/>
    </source>
</evidence>
<dbReference type="PANTHER" id="PTHR15629:SF2">
    <property type="entry name" value="SH3 DOMAIN-CONTAINING YSC84-LIKE PROTEIN 1"/>
    <property type="match status" value="1"/>
</dbReference>
<dbReference type="RefSeq" id="WP_185675354.1">
    <property type="nucleotide sequence ID" value="NZ_JACHVB010000021.1"/>
</dbReference>
<protein>
    <submittedName>
        <fullName evidence="3">Lipid-binding SYLF domain-containing protein</fullName>
    </submittedName>
</protein>
<dbReference type="InterPro" id="IPR051702">
    <property type="entry name" value="SH3_domain_YSC84-like"/>
</dbReference>
<dbReference type="CDD" id="cd11524">
    <property type="entry name" value="SYLF"/>
    <property type="match status" value="1"/>
</dbReference>
<dbReference type="PANTHER" id="PTHR15629">
    <property type="entry name" value="SH3YL1 PROTEIN"/>
    <property type="match status" value="1"/>
</dbReference>
<reference evidence="3 4" key="1">
    <citation type="submission" date="2020-07" db="EMBL/GenBank/DDBJ databases">
        <authorList>
            <person name="Feng X."/>
        </authorList>
    </citation>
    <scope>NUCLEOTIDE SEQUENCE [LARGE SCALE GENOMIC DNA]</scope>
    <source>
        <strain evidence="3 4">JCM31066</strain>
    </source>
</reference>
<dbReference type="InterPro" id="IPR007461">
    <property type="entry name" value="Ysc84_actin-binding"/>
</dbReference>
<evidence type="ECO:0000256" key="1">
    <source>
        <dbReference type="SAM" id="SignalP"/>
    </source>
</evidence>
<dbReference type="EMBL" id="JACHVB010000021">
    <property type="protein sequence ID" value="MBC2594370.1"/>
    <property type="molecule type" value="Genomic_DNA"/>
</dbReference>